<evidence type="ECO:0000259" key="1">
    <source>
        <dbReference type="Pfam" id="PF00462"/>
    </source>
</evidence>
<feature type="domain" description="Glutaredoxin" evidence="1">
    <location>
        <begin position="4"/>
        <end position="61"/>
    </location>
</feature>
<protein>
    <submittedName>
        <fullName evidence="2">Glutaredoxin</fullName>
    </submittedName>
</protein>
<dbReference type="InterPro" id="IPR036249">
    <property type="entry name" value="Thioredoxin-like_sf"/>
</dbReference>
<reference evidence="2 3" key="1">
    <citation type="submission" date="2023-07" db="EMBL/GenBank/DDBJ databases">
        <title>Genomic Encyclopedia of Type Strains, Phase IV (KMG-IV): sequencing the most valuable type-strain genomes for metagenomic binning, comparative biology and taxonomic classification.</title>
        <authorList>
            <person name="Goeker M."/>
        </authorList>
    </citation>
    <scope>NUCLEOTIDE SEQUENCE [LARGE SCALE GENOMIC DNA]</scope>
    <source>
        <strain evidence="2 3">DSM 25924</strain>
    </source>
</reference>
<dbReference type="Proteomes" id="UP001229209">
    <property type="component" value="Unassembled WGS sequence"/>
</dbReference>
<dbReference type="Pfam" id="PF00462">
    <property type="entry name" value="Glutaredoxin"/>
    <property type="match status" value="1"/>
</dbReference>
<accession>A0ABT9M0N7</accession>
<dbReference type="SUPFAM" id="SSF52833">
    <property type="entry name" value="Thioredoxin-like"/>
    <property type="match status" value="1"/>
</dbReference>
<gene>
    <name evidence="2" type="ORF">J2S04_002917</name>
</gene>
<sequence length="80" mass="9114">MAKVKVYASSTCVYCRKAKEFLKQNEVDYQEVDVMTEIGKHELEKLGFNVVPILLIDDQVIRGFNKVAIQEALHLDMATP</sequence>
<dbReference type="PROSITE" id="PS00195">
    <property type="entry name" value="GLUTAREDOXIN_1"/>
    <property type="match status" value="1"/>
</dbReference>
<dbReference type="InterPro" id="IPR002109">
    <property type="entry name" value="Glutaredoxin"/>
</dbReference>
<keyword evidence="3" id="KW-1185">Reference proteome</keyword>
<dbReference type="PANTHER" id="PTHR34386">
    <property type="entry name" value="GLUTAREDOXIN"/>
    <property type="match status" value="1"/>
</dbReference>
<dbReference type="RefSeq" id="WP_203115750.1">
    <property type="nucleotide sequence ID" value="NZ_JAURUO010000036.1"/>
</dbReference>
<comment type="caution">
    <text evidence="2">The sequence shown here is derived from an EMBL/GenBank/DDBJ whole genome shotgun (WGS) entry which is preliminary data.</text>
</comment>
<evidence type="ECO:0000313" key="3">
    <source>
        <dbReference type="Proteomes" id="UP001229209"/>
    </source>
</evidence>
<dbReference type="InterPro" id="IPR051548">
    <property type="entry name" value="Grx-like_ET"/>
</dbReference>
<dbReference type="EMBL" id="JAURUO010000036">
    <property type="protein sequence ID" value="MDP9729936.1"/>
    <property type="molecule type" value="Genomic_DNA"/>
</dbReference>
<dbReference type="InterPro" id="IPR011767">
    <property type="entry name" value="GLR_AS"/>
</dbReference>
<dbReference type="Gene3D" id="3.40.30.10">
    <property type="entry name" value="Glutaredoxin"/>
    <property type="match status" value="1"/>
</dbReference>
<name>A0ABT9M0N7_9BACL</name>
<dbReference type="PROSITE" id="PS51354">
    <property type="entry name" value="GLUTAREDOXIN_2"/>
    <property type="match status" value="1"/>
</dbReference>
<evidence type="ECO:0000313" key="2">
    <source>
        <dbReference type="EMBL" id="MDP9729936.1"/>
    </source>
</evidence>
<organism evidence="2 3">
    <name type="scientific">Alicyclobacillus tolerans</name>
    <dbReference type="NCBI Taxonomy" id="90970"/>
    <lineage>
        <taxon>Bacteria</taxon>
        <taxon>Bacillati</taxon>
        <taxon>Bacillota</taxon>
        <taxon>Bacilli</taxon>
        <taxon>Bacillales</taxon>
        <taxon>Alicyclobacillaceae</taxon>
        <taxon>Alicyclobacillus</taxon>
    </lineage>
</organism>
<dbReference type="PANTHER" id="PTHR34386:SF1">
    <property type="entry name" value="GLUTAREDOXIN-LIKE PROTEIN NRDH"/>
    <property type="match status" value="1"/>
</dbReference>
<proteinExistence type="predicted"/>
<dbReference type="CDD" id="cd02976">
    <property type="entry name" value="NrdH"/>
    <property type="match status" value="1"/>
</dbReference>